<keyword evidence="1" id="KW-0175">Coiled coil</keyword>
<keyword evidence="2" id="KW-0812">Transmembrane</keyword>
<dbReference type="PANTHER" id="PTHR40070">
    <property type="entry name" value="UPF0478 PROTEIN YTXG"/>
    <property type="match status" value="1"/>
</dbReference>
<reference evidence="3" key="1">
    <citation type="journal article" date="2021" name="PeerJ">
        <title>Extensive microbial diversity within the chicken gut microbiome revealed by metagenomics and culture.</title>
        <authorList>
            <person name="Gilroy R."/>
            <person name="Ravi A."/>
            <person name="Getino M."/>
            <person name="Pursley I."/>
            <person name="Horton D.L."/>
            <person name="Alikhan N.F."/>
            <person name="Baker D."/>
            <person name="Gharbi K."/>
            <person name="Hall N."/>
            <person name="Watson M."/>
            <person name="Adriaenssens E.M."/>
            <person name="Foster-Nyarko E."/>
            <person name="Jarju S."/>
            <person name="Secka A."/>
            <person name="Antonio M."/>
            <person name="Oren A."/>
            <person name="Chaudhuri R.R."/>
            <person name="La Ragione R."/>
            <person name="Hildebrand F."/>
            <person name="Pallen M.J."/>
        </authorList>
    </citation>
    <scope>NUCLEOTIDE SEQUENCE</scope>
    <source>
        <strain evidence="3">CHK171-7178</strain>
    </source>
</reference>
<keyword evidence="2" id="KW-1133">Transmembrane helix</keyword>
<accession>A0A921KDF1</accession>
<evidence type="ECO:0000256" key="1">
    <source>
        <dbReference type="SAM" id="Coils"/>
    </source>
</evidence>
<keyword evidence="2" id="KW-0472">Membrane</keyword>
<dbReference type="InterPro" id="IPR009293">
    <property type="entry name" value="UPF0478"/>
</dbReference>
<protein>
    <submittedName>
        <fullName evidence="3">DUF948 domain-containing protein</fullName>
    </submittedName>
</protein>
<reference evidence="3" key="2">
    <citation type="submission" date="2021-09" db="EMBL/GenBank/DDBJ databases">
        <authorList>
            <person name="Gilroy R."/>
        </authorList>
    </citation>
    <scope>NUCLEOTIDE SEQUENCE</scope>
    <source>
        <strain evidence="3">CHK171-7178</strain>
    </source>
</reference>
<name>A0A921KDF1_SPOPS</name>
<feature type="coiled-coil region" evidence="1">
    <location>
        <begin position="40"/>
        <end position="71"/>
    </location>
</feature>
<dbReference type="Proteomes" id="UP000698173">
    <property type="component" value="Unassembled WGS sequence"/>
</dbReference>
<gene>
    <name evidence="3" type="ORF">K8V56_10265</name>
</gene>
<evidence type="ECO:0000256" key="2">
    <source>
        <dbReference type="SAM" id="Phobius"/>
    </source>
</evidence>
<dbReference type="EMBL" id="DYWT01000170">
    <property type="protein sequence ID" value="HJF32142.1"/>
    <property type="molecule type" value="Genomic_DNA"/>
</dbReference>
<dbReference type="PANTHER" id="PTHR40070:SF1">
    <property type="entry name" value="UPF0478 PROTEIN YTXG"/>
    <property type="match status" value="1"/>
</dbReference>
<dbReference type="AlphaFoldDB" id="A0A921KDF1"/>
<evidence type="ECO:0000313" key="4">
    <source>
        <dbReference type="Proteomes" id="UP000698173"/>
    </source>
</evidence>
<comment type="caution">
    <text evidence="3">The sequence shown here is derived from an EMBL/GenBank/DDBJ whole genome shotgun (WGS) entry which is preliminary data.</text>
</comment>
<evidence type="ECO:0000313" key="3">
    <source>
        <dbReference type="EMBL" id="HJF32142.1"/>
    </source>
</evidence>
<proteinExistence type="predicted"/>
<sequence>MTFVHIGVFIMAIAFALVSIFFAKLLLRVSGVIGTVGQTVSELEMKMDKTIIELEQTISETNATATDIEEKALALNSVFYTAKHVGDSTSLLSEELAIRTERYAQNPSLPGTRPFVRVIQFTEFASSLFNSWKRGKRA</sequence>
<organism evidence="3 4">
    <name type="scientific">Sporosarcina psychrophila</name>
    <name type="common">Bacillus psychrophilus</name>
    <dbReference type="NCBI Taxonomy" id="1476"/>
    <lineage>
        <taxon>Bacteria</taxon>
        <taxon>Bacillati</taxon>
        <taxon>Bacillota</taxon>
        <taxon>Bacilli</taxon>
        <taxon>Bacillales</taxon>
        <taxon>Caryophanaceae</taxon>
        <taxon>Sporosarcina</taxon>
    </lineage>
</organism>
<feature type="transmembrane region" description="Helical" evidence="2">
    <location>
        <begin position="6"/>
        <end position="27"/>
    </location>
</feature>
<dbReference type="Pfam" id="PF06103">
    <property type="entry name" value="DUF948"/>
    <property type="match status" value="1"/>
</dbReference>